<dbReference type="SUPFAM" id="SSF56112">
    <property type="entry name" value="Protein kinase-like (PK-like)"/>
    <property type="match status" value="1"/>
</dbReference>
<dbReference type="OrthoDB" id="266718at2759"/>
<evidence type="ECO:0000256" key="13">
    <source>
        <dbReference type="PROSITE-ProRule" id="PRU10141"/>
    </source>
</evidence>
<dbReference type="Gene3D" id="1.25.40.20">
    <property type="entry name" value="Ankyrin repeat-containing domain"/>
    <property type="match status" value="2"/>
</dbReference>
<dbReference type="PROSITE" id="PS50297">
    <property type="entry name" value="ANK_REP_REGION"/>
    <property type="match status" value="1"/>
</dbReference>
<feature type="binding site" evidence="13">
    <location>
        <position position="1126"/>
    </location>
    <ligand>
        <name>ATP</name>
        <dbReference type="ChEBI" id="CHEBI:30616"/>
    </ligand>
</feature>
<name>A0A6P8QR75_GEOSA</name>
<evidence type="ECO:0000256" key="8">
    <source>
        <dbReference type="ARBA" id="ARBA00047899"/>
    </source>
</evidence>
<keyword evidence="16" id="KW-1185">Reference proteome</keyword>
<evidence type="ECO:0000256" key="4">
    <source>
        <dbReference type="ARBA" id="ARBA00022679"/>
    </source>
</evidence>
<evidence type="ECO:0000313" key="17">
    <source>
        <dbReference type="RefSeq" id="XP_033800847.1"/>
    </source>
</evidence>
<dbReference type="CTD" id="80122"/>
<dbReference type="CDD" id="cd06631">
    <property type="entry name" value="STKc_YSK4"/>
    <property type="match status" value="1"/>
</dbReference>
<evidence type="ECO:0000256" key="5">
    <source>
        <dbReference type="ARBA" id="ARBA00022741"/>
    </source>
</evidence>
<dbReference type="EC" id="2.7.11.1" evidence="2"/>
<dbReference type="KEGG" id="gsh:117360714"/>
<feature type="region of interest" description="Disordered" evidence="14">
    <location>
        <begin position="754"/>
        <end position="794"/>
    </location>
</feature>
<keyword evidence="3" id="KW-0723">Serine/threonine-protein kinase</keyword>
<evidence type="ECO:0000256" key="9">
    <source>
        <dbReference type="ARBA" id="ARBA00048679"/>
    </source>
</evidence>
<protein>
    <recommendedName>
        <fullName evidence="10">Mitogen-activated protein kinase kinase kinase 19</fullName>
        <ecNumber evidence="2">2.7.11.1</ecNumber>
    </recommendedName>
    <alternativeName>
        <fullName evidence="11">SPS1/STE20-related protein kinase YSK4</fullName>
    </alternativeName>
</protein>
<feature type="domain" description="Protein kinase" evidence="15">
    <location>
        <begin position="1098"/>
        <end position="1361"/>
    </location>
</feature>
<dbReference type="PROSITE" id="PS50011">
    <property type="entry name" value="PROTEIN_KINASE_DOM"/>
    <property type="match status" value="1"/>
</dbReference>
<dbReference type="PANTHER" id="PTHR11584">
    <property type="entry name" value="SERINE/THREONINE PROTEIN KINASE"/>
    <property type="match status" value="1"/>
</dbReference>
<keyword evidence="4" id="KW-0808">Transferase</keyword>
<evidence type="ECO:0000256" key="7">
    <source>
        <dbReference type="ARBA" id="ARBA00022840"/>
    </source>
</evidence>
<evidence type="ECO:0000256" key="6">
    <source>
        <dbReference type="ARBA" id="ARBA00022777"/>
    </source>
</evidence>
<feature type="repeat" description="ANK" evidence="12">
    <location>
        <begin position="43"/>
        <end position="75"/>
    </location>
</feature>
<sequence>MNDNSLIHEFLEAVEEGDLEAISGSISSVLSILGNIDFQHPETGNTALIIAAEGNHSEVVSFLLEKRADVTLCNYNDQTAVHVARPAIRKQLLSGVNRASAPQIQFMQTAWQGDLQRLQELVSTEKCLNINFQNQHGLTALMLAVRDLDLFEHFLDMSAKYKPTDVIEELLKHHADPMFCDFRGRSTLYYASCLKSSKKQQLIDILVKSLPQSGLKAADVTHNKRTPEHPLPPVKFHPGRAVRLTPLEDKDIKKFDSNLSSIMHSIHFPIKPIARSSVLPQLPNYNNNEVCKKSFETSSPDISESSIPSTILPFLNMSDYDSRFEELKQQYKIEGMLSCSEDELETCMEHSDTEEHQLSITFDNCDNVNNSSDYLDSSRIKGTTDEDEARSILNADSLKHSCEPNLAVPYAITIEAGKVKSSEKIPSWVAMCEKTTELIDSIAENQVTQLNGAEARKAEASETNDAILQSCSVVETYPNLPVHFSPEKQLAHGACSAELPTTNDQTSVSEVSAMECNQQVQIVHITISEYEPQRNSHIQCTKQGIKRKGIIKGIPYSVNHSFNIYAQKENAKNKRNKKHRNKSALAKTKMNWRTPEDYMVSEEICVEHNITPQINKINLKEIIIPSVTLNHTGIPSKVQKKRPQMTSNHVVKSAQKSKKQSIPCMCKSLTNANKSVPRPQSTSDFMDLKYSDMFMEIQSHEQGPGIYEMFSTPMYSNVREPLKEDSEYCRDAFSAPPRRCLPNKCSRSATTIENRFRNTQSKAHSKSKKSSHGIKEKNKGSIPKEKPPPLIDRDNELDNVIISGLNWQIKVSRSDSVPPDEEVQHLHLSENSQSICKREINLNSNLSVIKEATLEGPSHNSYTELNSAVDCDTSLNLPEVVHQKTASFSTSGNDLMDISPESYKKAIVQEEANKSLTELKFSHSFDKPIQCHGILKHEDQIALSYRESKGTNLALQHQNEIISCVCESNSVHLLTLDETNEETLESFASVSKTYQQILDCESNDELTDELLCCLAAKLLSLDEDDAKCSKTPTENNSIENLNVFLTEERNKMHGDDRNEIQSKSNPSNVSSTEDNSLSLSENMVFSEFCSINEDPIMWTKGEILGKGAYGTVYCGLTSQGKLIAAKQVNLDTSDQASTEKEYKKLQEEVDLLKTLKHVNIVGYLGTCLQDNIVSIFMEFVPGGSIASIIKRFGPLPEIVFSKYTKQILQGIAYLHANRVIHRDIKGNNVMLMPTGVIKLIDFGCAKRLACVSMSGTHSEMLKSMHGTPYWMAPEVITESGYGRKSDIWSTGCTVFEMATGKPPLAHMDRIAAMFYIGAQRGFMPSLPDHFSRKAREFVNVCLTRDQCERPSASQLLHHLFIKRKQ</sequence>
<dbReference type="PROSITE" id="PS50088">
    <property type="entry name" value="ANK_REPEAT"/>
    <property type="match status" value="1"/>
</dbReference>
<keyword evidence="7 13" id="KW-0067">ATP-binding</keyword>
<dbReference type="PROSITE" id="PS00107">
    <property type="entry name" value="PROTEIN_KINASE_ATP"/>
    <property type="match status" value="1"/>
</dbReference>
<evidence type="ECO:0000256" key="10">
    <source>
        <dbReference type="ARBA" id="ARBA00069016"/>
    </source>
</evidence>
<dbReference type="FunFam" id="1.10.510.10:FF:000331">
    <property type="entry name" value="Mitogen-activated protein kinase kinase kinase 19"/>
    <property type="match status" value="1"/>
</dbReference>
<evidence type="ECO:0000256" key="14">
    <source>
        <dbReference type="SAM" id="MobiDB-lite"/>
    </source>
</evidence>
<accession>A0A6P8QR75</accession>
<evidence type="ECO:0000256" key="1">
    <source>
        <dbReference type="ARBA" id="ARBA00008874"/>
    </source>
</evidence>
<evidence type="ECO:0000313" key="16">
    <source>
        <dbReference type="Proteomes" id="UP000515159"/>
    </source>
</evidence>
<dbReference type="InterPro" id="IPR017441">
    <property type="entry name" value="Protein_kinase_ATP_BS"/>
</dbReference>
<dbReference type="InterPro" id="IPR000719">
    <property type="entry name" value="Prot_kinase_dom"/>
</dbReference>
<dbReference type="FunCoup" id="A0A6P8QR75">
    <property type="interactions" value="383"/>
</dbReference>
<evidence type="ECO:0000256" key="2">
    <source>
        <dbReference type="ARBA" id="ARBA00012513"/>
    </source>
</evidence>
<dbReference type="GeneID" id="117360714"/>
<dbReference type="GO" id="GO:0004674">
    <property type="term" value="F:protein serine/threonine kinase activity"/>
    <property type="evidence" value="ECO:0007669"/>
    <property type="project" value="UniProtKB-KW"/>
</dbReference>
<dbReference type="InterPro" id="IPR002110">
    <property type="entry name" value="Ankyrin_rpt"/>
</dbReference>
<dbReference type="Pfam" id="PF12796">
    <property type="entry name" value="Ank_2"/>
    <property type="match status" value="1"/>
</dbReference>
<feature type="region of interest" description="Disordered" evidence="14">
    <location>
        <begin position="1053"/>
        <end position="1074"/>
    </location>
</feature>
<dbReference type="InterPro" id="IPR008271">
    <property type="entry name" value="Ser/Thr_kinase_AS"/>
</dbReference>
<keyword evidence="6 17" id="KW-0418">Kinase</keyword>
<evidence type="ECO:0000256" key="3">
    <source>
        <dbReference type="ARBA" id="ARBA00022527"/>
    </source>
</evidence>
<keyword evidence="12" id="KW-0040">ANK repeat</keyword>
<dbReference type="RefSeq" id="XP_033800847.1">
    <property type="nucleotide sequence ID" value="XM_033944956.1"/>
</dbReference>
<dbReference type="Pfam" id="PF00069">
    <property type="entry name" value="Pkinase"/>
    <property type="match status" value="1"/>
</dbReference>
<organism evidence="16 17">
    <name type="scientific">Geotrypetes seraphini</name>
    <name type="common">Gaboon caecilian</name>
    <name type="synonym">Caecilia seraphini</name>
    <dbReference type="NCBI Taxonomy" id="260995"/>
    <lineage>
        <taxon>Eukaryota</taxon>
        <taxon>Metazoa</taxon>
        <taxon>Chordata</taxon>
        <taxon>Craniata</taxon>
        <taxon>Vertebrata</taxon>
        <taxon>Euteleostomi</taxon>
        <taxon>Amphibia</taxon>
        <taxon>Gymnophiona</taxon>
        <taxon>Geotrypetes</taxon>
    </lineage>
</organism>
<dbReference type="Gene3D" id="1.10.510.10">
    <property type="entry name" value="Transferase(Phosphotransferase) domain 1"/>
    <property type="match status" value="1"/>
</dbReference>
<dbReference type="SMART" id="SM00248">
    <property type="entry name" value="ANK"/>
    <property type="match status" value="2"/>
</dbReference>
<gene>
    <name evidence="17" type="primary">MAP3K19</name>
</gene>
<feature type="compositionally biased region" description="Basic and acidic residues" evidence="14">
    <location>
        <begin position="773"/>
        <end position="794"/>
    </location>
</feature>
<evidence type="ECO:0000256" key="12">
    <source>
        <dbReference type="PROSITE-ProRule" id="PRU00023"/>
    </source>
</evidence>
<dbReference type="GO" id="GO:0005524">
    <property type="term" value="F:ATP binding"/>
    <property type="evidence" value="ECO:0007669"/>
    <property type="project" value="UniProtKB-UniRule"/>
</dbReference>
<evidence type="ECO:0000256" key="11">
    <source>
        <dbReference type="ARBA" id="ARBA00080573"/>
    </source>
</evidence>
<comment type="similarity">
    <text evidence="1">Belongs to the protein kinase superfamily. STE Ser/Thr protein kinase family. STE20 subfamily.</text>
</comment>
<keyword evidence="5 13" id="KW-0547">Nucleotide-binding</keyword>
<reference evidence="17" key="1">
    <citation type="submission" date="2025-08" db="UniProtKB">
        <authorList>
            <consortium name="RefSeq"/>
        </authorList>
    </citation>
    <scope>IDENTIFICATION</scope>
</reference>
<dbReference type="InParanoid" id="A0A6P8QR75"/>
<dbReference type="PANTHER" id="PTHR11584:SF369">
    <property type="entry name" value="MITOGEN-ACTIVATED PROTEIN KINASE KINASE KINASE 19-RELATED"/>
    <property type="match status" value="1"/>
</dbReference>
<evidence type="ECO:0000259" key="15">
    <source>
        <dbReference type="PROSITE" id="PS50011"/>
    </source>
</evidence>
<feature type="compositionally biased region" description="Polar residues" evidence="14">
    <location>
        <begin position="1061"/>
        <end position="1074"/>
    </location>
</feature>
<dbReference type="SUPFAM" id="SSF48403">
    <property type="entry name" value="Ankyrin repeat"/>
    <property type="match status" value="1"/>
</dbReference>
<dbReference type="Proteomes" id="UP000515159">
    <property type="component" value="Chromosome 5"/>
</dbReference>
<comment type="catalytic activity">
    <reaction evidence="9">
        <text>L-seryl-[protein] + ATP = O-phospho-L-seryl-[protein] + ADP + H(+)</text>
        <dbReference type="Rhea" id="RHEA:17989"/>
        <dbReference type="Rhea" id="RHEA-COMP:9863"/>
        <dbReference type="Rhea" id="RHEA-COMP:11604"/>
        <dbReference type="ChEBI" id="CHEBI:15378"/>
        <dbReference type="ChEBI" id="CHEBI:29999"/>
        <dbReference type="ChEBI" id="CHEBI:30616"/>
        <dbReference type="ChEBI" id="CHEBI:83421"/>
        <dbReference type="ChEBI" id="CHEBI:456216"/>
        <dbReference type="EC" id="2.7.11.1"/>
    </reaction>
</comment>
<dbReference type="GO" id="GO:0035556">
    <property type="term" value="P:intracellular signal transduction"/>
    <property type="evidence" value="ECO:0007669"/>
    <property type="project" value="UniProtKB-ARBA"/>
</dbReference>
<dbReference type="InterPro" id="IPR011009">
    <property type="entry name" value="Kinase-like_dom_sf"/>
</dbReference>
<dbReference type="PROSITE" id="PS00108">
    <property type="entry name" value="PROTEIN_KINASE_ST"/>
    <property type="match status" value="1"/>
</dbReference>
<proteinExistence type="inferred from homology"/>
<dbReference type="SMART" id="SM00220">
    <property type="entry name" value="S_TKc"/>
    <property type="match status" value="1"/>
</dbReference>
<comment type="catalytic activity">
    <reaction evidence="8">
        <text>L-threonyl-[protein] + ATP = O-phospho-L-threonyl-[protein] + ADP + H(+)</text>
        <dbReference type="Rhea" id="RHEA:46608"/>
        <dbReference type="Rhea" id="RHEA-COMP:11060"/>
        <dbReference type="Rhea" id="RHEA-COMP:11605"/>
        <dbReference type="ChEBI" id="CHEBI:15378"/>
        <dbReference type="ChEBI" id="CHEBI:30013"/>
        <dbReference type="ChEBI" id="CHEBI:30616"/>
        <dbReference type="ChEBI" id="CHEBI:61977"/>
        <dbReference type="ChEBI" id="CHEBI:456216"/>
        <dbReference type="EC" id="2.7.11.1"/>
    </reaction>
</comment>
<feature type="compositionally biased region" description="Basic residues" evidence="14">
    <location>
        <begin position="763"/>
        <end position="772"/>
    </location>
</feature>
<dbReference type="InterPro" id="IPR036770">
    <property type="entry name" value="Ankyrin_rpt-contain_sf"/>
</dbReference>